<evidence type="ECO:0000256" key="2">
    <source>
        <dbReference type="SAM" id="SignalP"/>
    </source>
</evidence>
<comment type="caution">
    <text evidence="3">The sequence shown here is derived from an EMBL/GenBank/DDBJ whole genome shotgun (WGS) entry which is preliminary data.</text>
</comment>
<evidence type="ECO:0000256" key="1">
    <source>
        <dbReference type="PIRNR" id="PIRNR029681"/>
    </source>
</evidence>
<organism evidence="3 4">
    <name type="scientific">Ottowia pentelensis</name>
    <dbReference type="NCBI Taxonomy" id="511108"/>
    <lineage>
        <taxon>Bacteria</taxon>
        <taxon>Pseudomonadati</taxon>
        <taxon>Pseudomonadota</taxon>
        <taxon>Betaproteobacteria</taxon>
        <taxon>Burkholderiales</taxon>
        <taxon>Comamonadaceae</taxon>
        <taxon>Ottowia</taxon>
    </lineage>
</organism>
<evidence type="ECO:0000313" key="3">
    <source>
        <dbReference type="EMBL" id="MFC0593817.1"/>
    </source>
</evidence>
<dbReference type="PIRSF" id="PIRSF029681">
    <property type="entry name" value="PagL"/>
    <property type="match status" value="1"/>
</dbReference>
<dbReference type="Proteomes" id="UP001589834">
    <property type="component" value="Unassembled WGS sequence"/>
</dbReference>
<keyword evidence="1 3" id="KW-0378">Hydrolase</keyword>
<evidence type="ECO:0000313" key="4">
    <source>
        <dbReference type="Proteomes" id="UP001589834"/>
    </source>
</evidence>
<gene>
    <name evidence="3" type="ORF">ACFFGG_14790</name>
</gene>
<accession>A0ABV6PWN6</accession>
<feature type="signal peptide" evidence="2">
    <location>
        <begin position="1"/>
        <end position="37"/>
    </location>
</feature>
<comment type="subunit">
    <text evidence="1">Homodimer.</text>
</comment>
<proteinExistence type="inferred from homology"/>
<dbReference type="InterPro" id="IPR018550">
    <property type="entry name" value="Lipid-A_deacylase-rel"/>
</dbReference>
<dbReference type="RefSeq" id="WP_377484120.1">
    <property type="nucleotide sequence ID" value="NZ_JBHLTN010000029.1"/>
</dbReference>
<keyword evidence="1" id="KW-0998">Cell outer membrane</keyword>
<dbReference type="Gene3D" id="2.40.160.20">
    <property type="match status" value="1"/>
</dbReference>
<reference evidence="3 4" key="1">
    <citation type="submission" date="2024-09" db="EMBL/GenBank/DDBJ databases">
        <authorList>
            <person name="Sun Q."/>
            <person name="Mori K."/>
        </authorList>
    </citation>
    <scope>NUCLEOTIDE SEQUENCE [LARGE SCALE GENOMIC DNA]</scope>
    <source>
        <strain evidence="3 4">NCAIM B.02336</strain>
    </source>
</reference>
<keyword evidence="4" id="KW-1185">Reference proteome</keyword>
<feature type="chain" id="PRO_5045730160" description="Lipid A deacylase" evidence="2">
    <location>
        <begin position="38"/>
        <end position="193"/>
    </location>
</feature>
<protein>
    <recommendedName>
        <fullName evidence="1">Lipid A deacylase</fullName>
        <ecNumber evidence="1">3.1.1.77</ecNumber>
    </recommendedName>
    <alternativeName>
        <fullName evidence="1">LPS 3-O-deacylase</fullName>
    </alternativeName>
    <alternativeName>
        <fullName evidence="1">Outer membrane enzyme</fullName>
    </alternativeName>
</protein>
<dbReference type="EMBL" id="JBHLTN010000029">
    <property type="protein sequence ID" value="MFC0593817.1"/>
    <property type="molecule type" value="Genomic_DNA"/>
</dbReference>
<keyword evidence="2" id="KW-0732">Signal</keyword>
<dbReference type="EC" id="3.1.1.77" evidence="1"/>
<keyword evidence="1" id="KW-0472">Membrane</keyword>
<comment type="catalytic activity">
    <reaction evidence="1">
        <text>a 3-(acyloxy)acyl derivative of bacterial toxin + H2O = a 3-hydroxyacyl derivative of bacterial toxin + a fatty acid + H(+)</text>
        <dbReference type="Rhea" id="RHEA:12032"/>
        <dbReference type="ChEBI" id="CHEBI:15377"/>
        <dbReference type="ChEBI" id="CHEBI:15378"/>
        <dbReference type="ChEBI" id="CHEBI:28868"/>
        <dbReference type="ChEBI" id="CHEBI:136853"/>
        <dbReference type="ChEBI" id="CHEBI:140675"/>
        <dbReference type="EC" id="3.1.1.77"/>
    </reaction>
</comment>
<comment type="function">
    <text evidence="1">Has lipid A 3-O-deacylase activity. Hydrolyzes the ester bond at the 3 position of lipid A, a bioactive component of lipopolysaccharide (LPS), thereby releasing the primary fatty acyl moiety.</text>
</comment>
<comment type="similarity">
    <text evidence="1">Belongs to the PagL family.</text>
</comment>
<name>A0ABV6PWN6_9BURK</name>
<sequence length="193" mass="21560">MLFHRFNISHPRSPRWAVGAALALAAALGLTAPAAQAAQGLDLALTAGNGKYHVHKYGLVLGWTRPDPLWQGTQWRLMLRHEGELAQWRVPDAPNVLELGYSPVLRFERPLAGSGTVFFLEGSIGVRLLSRTRVAGHELSTAFQFSDQLGLGWQWGEQGRHTLGLRLQHLSNASIKVPNPGMNFWQLVYRYRF</sequence>
<dbReference type="GO" id="GO:0016787">
    <property type="term" value="F:hydrolase activity"/>
    <property type="evidence" value="ECO:0007669"/>
    <property type="project" value="UniProtKB-KW"/>
</dbReference>
<dbReference type="Pfam" id="PF09411">
    <property type="entry name" value="PagL"/>
    <property type="match status" value="1"/>
</dbReference>
<comment type="subcellular location">
    <subcellularLocation>
        <location evidence="1">Cell outer membrane</location>
        <topology evidence="1">Multi-pass membrane protein</topology>
    </subcellularLocation>
</comment>